<sequence>MVEVLAGFGGWSMGHSVKSIMTLSKEPADLRAQFVSKRLLEEFEALLPNVAKDKDNSNGQGYRDDGHMALFAQLAVLRSIFRHELKGHYRIEAPISKEKIALRCPHFLFVATSEKITFEYRRESGKAGLRSRTTHMDYMDRPANLGQPAIEKDLAQWDGESFSMFSVPLHGVRSNPYNIPFFSTREWGFWTKWYQGYLDGLPLDWKLQLEVAKIRDGIWEAGPEAVAYEIERIQAEMFFANSPQVEEVYKNSDGLYDVRASILDPSTLVQSVLDRVSFALSLALDSNHCDLNSMSVAAKMLRHALENCPDDPNALEQWLRNANGLISKGIEGANLAESDELDALISTLTETALQLRADHPEVGEAVKTRTAQRLREIAAEKRKSVALRMDAMVDGTGARLRAEYQLDAAITRDGSDVDATAEAMQRSGNRAQKISLAERAKKVEGSGAMSVAKIGMRAKSLVEIIASLFSGIG</sequence>
<dbReference type="Proteomes" id="UP000244880">
    <property type="component" value="Unassembled WGS sequence"/>
</dbReference>
<organism evidence="1 2">
    <name type="scientific">Ascidiaceihabitans donghaensis</name>
    <dbReference type="NCBI Taxonomy" id="1510460"/>
    <lineage>
        <taxon>Bacteria</taxon>
        <taxon>Pseudomonadati</taxon>
        <taxon>Pseudomonadota</taxon>
        <taxon>Alphaproteobacteria</taxon>
        <taxon>Rhodobacterales</taxon>
        <taxon>Paracoccaceae</taxon>
        <taxon>Ascidiaceihabitans</taxon>
    </lineage>
</organism>
<dbReference type="EMBL" id="OMOR01000001">
    <property type="protein sequence ID" value="SPH19802.1"/>
    <property type="molecule type" value="Genomic_DNA"/>
</dbReference>
<accession>A0A2R8B9R7</accession>
<dbReference type="AlphaFoldDB" id="A0A2R8B9R7"/>
<reference evidence="1 2" key="1">
    <citation type="submission" date="2018-03" db="EMBL/GenBank/DDBJ databases">
        <authorList>
            <person name="Keele B.F."/>
        </authorList>
    </citation>
    <scope>NUCLEOTIDE SEQUENCE [LARGE SCALE GENOMIC DNA]</scope>
    <source>
        <strain evidence="1 2">CECT 8599</strain>
    </source>
</reference>
<evidence type="ECO:0000313" key="2">
    <source>
        <dbReference type="Proteomes" id="UP000244880"/>
    </source>
</evidence>
<proteinExistence type="predicted"/>
<keyword evidence="2" id="KW-1185">Reference proteome</keyword>
<protein>
    <submittedName>
        <fullName evidence="1">Uncharacterized protein</fullName>
    </submittedName>
</protein>
<name>A0A2R8B9R7_9RHOB</name>
<gene>
    <name evidence="1" type="ORF">ASD8599_00543</name>
</gene>
<evidence type="ECO:0000313" key="1">
    <source>
        <dbReference type="EMBL" id="SPH19802.1"/>
    </source>
</evidence>